<evidence type="ECO:0000256" key="2">
    <source>
        <dbReference type="ARBA" id="ARBA00011032"/>
    </source>
</evidence>
<dbReference type="Gene3D" id="1.10.599.10">
    <property type="entry name" value="Aldehyde Ferredoxin Oxidoreductase Protein, subunit A, domain 3"/>
    <property type="match status" value="1"/>
</dbReference>
<accession>A0A133U572</accession>
<keyword evidence="3" id="KW-0004">4Fe-4S</keyword>
<dbReference type="InterPro" id="IPR036021">
    <property type="entry name" value="Tungsten_al_ferr_oxy-like_C"/>
</dbReference>
<dbReference type="InterPro" id="IPR036503">
    <property type="entry name" value="Ald_Fedxn_OxRdtase_N_sf"/>
</dbReference>
<dbReference type="GO" id="GO:0016625">
    <property type="term" value="F:oxidoreductase activity, acting on the aldehyde or oxo group of donors, iron-sulfur protein as acceptor"/>
    <property type="evidence" value="ECO:0007669"/>
    <property type="project" value="InterPro"/>
</dbReference>
<dbReference type="InterPro" id="IPR013983">
    <property type="entry name" value="Ald_Fedxn_OxRdtase_N"/>
</dbReference>
<keyword evidence="11" id="KW-1185">Reference proteome</keyword>
<dbReference type="Gene3D" id="1.10.569.10">
    <property type="entry name" value="Aldehyde Ferredoxin Oxidoreductase Protein, subunit A, domain 2"/>
    <property type="match status" value="1"/>
</dbReference>
<gene>
    <name evidence="10" type="ORF">AKJ61_03100</name>
</gene>
<reference evidence="10 11" key="1">
    <citation type="journal article" date="2016" name="Sci. Rep.">
        <title>Metabolic traits of an uncultured archaeal lineage -MSBL1- from brine pools of the Red Sea.</title>
        <authorList>
            <person name="Mwirichia R."/>
            <person name="Alam I."/>
            <person name="Rashid M."/>
            <person name="Vinu M."/>
            <person name="Ba-Alawi W."/>
            <person name="Anthony Kamau A."/>
            <person name="Kamanda Ngugi D."/>
            <person name="Goker M."/>
            <person name="Klenk H.P."/>
            <person name="Bajic V."/>
            <person name="Stingl U."/>
        </authorList>
    </citation>
    <scope>NUCLEOTIDE SEQUENCE [LARGE SCALE GENOMIC DNA]</scope>
    <source>
        <strain evidence="10">SCGC-AAA259B11</strain>
    </source>
</reference>
<keyword evidence="6" id="KW-0408">Iron</keyword>
<comment type="caution">
    <text evidence="10">The sequence shown here is derived from an EMBL/GenBank/DDBJ whole genome shotgun (WGS) entry which is preliminary data.</text>
</comment>
<evidence type="ECO:0000256" key="6">
    <source>
        <dbReference type="ARBA" id="ARBA00023004"/>
    </source>
</evidence>
<evidence type="ECO:0000256" key="8">
    <source>
        <dbReference type="ARBA" id="ARBA00049934"/>
    </source>
</evidence>
<evidence type="ECO:0000256" key="5">
    <source>
        <dbReference type="ARBA" id="ARBA00023002"/>
    </source>
</evidence>
<evidence type="ECO:0000256" key="3">
    <source>
        <dbReference type="ARBA" id="ARBA00022485"/>
    </source>
</evidence>
<dbReference type="Pfam" id="PF01314">
    <property type="entry name" value="AFOR_C"/>
    <property type="match status" value="1"/>
</dbReference>
<dbReference type="InterPro" id="IPR013984">
    <property type="entry name" value="Ald_Fedxn_OxRdtase_dom2"/>
</dbReference>
<evidence type="ECO:0000313" key="10">
    <source>
        <dbReference type="EMBL" id="KXA89342.1"/>
    </source>
</evidence>
<evidence type="ECO:0000259" key="9">
    <source>
        <dbReference type="SMART" id="SM00790"/>
    </source>
</evidence>
<comment type="cofactor">
    <cofactor evidence="1">
        <name>[4Fe-4S] cluster</name>
        <dbReference type="ChEBI" id="CHEBI:49883"/>
    </cofactor>
</comment>
<dbReference type="GO" id="GO:0046872">
    <property type="term" value="F:metal ion binding"/>
    <property type="evidence" value="ECO:0007669"/>
    <property type="project" value="UniProtKB-KW"/>
</dbReference>
<keyword evidence="7" id="KW-0411">Iron-sulfur</keyword>
<comment type="similarity">
    <text evidence="2">Belongs to the AOR/FOR family.</text>
</comment>
<dbReference type="AlphaFoldDB" id="A0A133U572"/>
<dbReference type="PANTHER" id="PTHR30038">
    <property type="entry name" value="ALDEHYDE FERREDOXIN OXIDOREDUCTASE"/>
    <property type="match status" value="1"/>
</dbReference>
<dbReference type="InterPro" id="IPR051919">
    <property type="entry name" value="W-dependent_AOR"/>
</dbReference>
<proteinExistence type="inferred from homology"/>
<dbReference type="SMART" id="SM00790">
    <property type="entry name" value="AFOR_N"/>
    <property type="match status" value="1"/>
</dbReference>
<dbReference type="GO" id="GO:0009055">
    <property type="term" value="F:electron transfer activity"/>
    <property type="evidence" value="ECO:0007669"/>
    <property type="project" value="InterPro"/>
</dbReference>
<feature type="domain" description="Aldehyde ferredoxin oxidoreductase N-terminal" evidence="9">
    <location>
        <begin position="4"/>
        <end position="205"/>
    </location>
</feature>
<sequence length="608" mass="66576">MESFRMKMLEVDLNEGRAEEKSISPDLIRKFLGGRGLGVRLFVESINPNVDALSDKNPILFSTSPLTGLPAPSMVKCSAVTKSPLTGTILMTLVGGYFGTGLRKAGYDVVKITGEAGESKILQIKNGSSSLREAKEYKGMSTSNTQKYMKKRFGEEVEIACIGPAAEKGVKFSSIIHDDYVFGRGGAGTVMGSKNLKAIAVSGDRNLPILLKEEFDVARRNIIKKYSKSKSLDKFSKYGTAGVVNAVQERGILPTRNYQEGVFECADKINGDYLVYNYVKDKETCFGCPVACSSISVVEKGRYSGTVTKGPEYESIIMLGPVCGVKEMDAIIAANQKCAELGMDTISTGNTISFLMEAYERGELGEETLEKIEREPVFGNERAMMELIGLIGNRIGIGEILGEGVKKAAEELGFPKLAMHVKGLELPGYDPRGAKGMGLGYATSPRGGCHERGLITEEVFGKPEPVDRFSTEGKGELVKETQDEMTILDSLGMCVFPLHNSKVSISDLAKLFEATTGLETEVSDLWLAGERAWNLERIFNIKAGFTSEHDVIPSRFLKEPLQKGPSEGSTVELDKLLKDYYRERGWNDRGEPEKEKLEELGIVAFFNF</sequence>
<keyword evidence="4" id="KW-0479">Metal-binding</keyword>
<evidence type="ECO:0000256" key="7">
    <source>
        <dbReference type="ARBA" id="ARBA00023014"/>
    </source>
</evidence>
<dbReference type="SUPFAM" id="SSF48310">
    <property type="entry name" value="Aldehyde ferredoxin oxidoreductase, C-terminal domains"/>
    <property type="match status" value="1"/>
</dbReference>
<dbReference type="SUPFAM" id="SSF56228">
    <property type="entry name" value="Aldehyde ferredoxin oxidoreductase, N-terminal domain"/>
    <property type="match status" value="1"/>
</dbReference>
<evidence type="ECO:0000256" key="4">
    <source>
        <dbReference type="ARBA" id="ARBA00022723"/>
    </source>
</evidence>
<comment type="cofactor">
    <cofactor evidence="8">
        <name>tungstopterin</name>
        <dbReference type="ChEBI" id="CHEBI:30402"/>
    </cofactor>
</comment>
<name>A0A133U572_9EURY</name>
<evidence type="ECO:0000313" key="11">
    <source>
        <dbReference type="Proteomes" id="UP000070184"/>
    </source>
</evidence>
<keyword evidence="5" id="KW-0560">Oxidoreductase</keyword>
<dbReference type="InterPro" id="IPR013985">
    <property type="entry name" value="Ald_Fedxn_OxRdtase_dom3"/>
</dbReference>
<evidence type="ECO:0000256" key="1">
    <source>
        <dbReference type="ARBA" id="ARBA00001966"/>
    </source>
</evidence>
<protein>
    <recommendedName>
        <fullName evidence="9">Aldehyde ferredoxin oxidoreductase N-terminal domain-containing protein</fullName>
    </recommendedName>
</protein>
<dbReference type="GO" id="GO:0051539">
    <property type="term" value="F:4 iron, 4 sulfur cluster binding"/>
    <property type="evidence" value="ECO:0007669"/>
    <property type="project" value="UniProtKB-KW"/>
</dbReference>
<dbReference type="PATRIC" id="fig|1698260.3.peg.704"/>
<organism evidence="10 11">
    <name type="scientific">candidate division MSBL1 archaeon SCGC-AAA259B11</name>
    <dbReference type="NCBI Taxonomy" id="1698260"/>
    <lineage>
        <taxon>Archaea</taxon>
        <taxon>Methanobacteriati</taxon>
        <taxon>Methanobacteriota</taxon>
        <taxon>candidate division MSBL1</taxon>
    </lineage>
</organism>
<dbReference type="PANTHER" id="PTHR30038:SF0">
    <property type="entry name" value="TUNGSTEN-CONTAINING ALDEHYDE FERREDOXIN OXIDOREDUCTASE"/>
    <property type="match status" value="1"/>
</dbReference>
<dbReference type="EMBL" id="LHXK01000041">
    <property type="protein sequence ID" value="KXA89342.1"/>
    <property type="molecule type" value="Genomic_DNA"/>
</dbReference>
<dbReference type="Gene3D" id="3.60.9.10">
    <property type="entry name" value="Aldehyde ferredoxin oxidoreductase, N-terminal domain"/>
    <property type="match status" value="1"/>
</dbReference>
<dbReference type="InterPro" id="IPR001203">
    <property type="entry name" value="OxRdtase_Ald_Fedxn_C"/>
</dbReference>
<dbReference type="Proteomes" id="UP000070184">
    <property type="component" value="Unassembled WGS sequence"/>
</dbReference>
<dbReference type="Pfam" id="PF02730">
    <property type="entry name" value="AFOR_N"/>
    <property type="match status" value="1"/>
</dbReference>